<feature type="region of interest" description="Disordered" evidence="2">
    <location>
        <begin position="194"/>
        <end position="225"/>
    </location>
</feature>
<keyword evidence="3" id="KW-1133">Transmembrane helix</keyword>
<dbReference type="Proteomes" id="UP001501676">
    <property type="component" value="Unassembled WGS sequence"/>
</dbReference>
<keyword evidence="3" id="KW-0472">Membrane</keyword>
<proteinExistence type="inferred from homology"/>
<comment type="caution">
    <text evidence="5">The sequence shown here is derived from an EMBL/GenBank/DDBJ whole genome shotgun (WGS) entry which is preliminary data.</text>
</comment>
<dbReference type="EMBL" id="BAAAYN010000037">
    <property type="protein sequence ID" value="GAA3392315.1"/>
    <property type="molecule type" value="Genomic_DNA"/>
</dbReference>
<name>A0ABP6T5V5_9ACTN</name>
<evidence type="ECO:0000256" key="2">
    <source>
        <dbReference type="SAM" id="MobiDB-lite"/>
    </source>
</evidence>
<accession>A0ABP6T5V5</accession>
<feature type="transmembrane region" description="Helical" evidence="3">
    <location>
        <begin position="168"/>
        <end position="187"/>
    </location>
</feature>
<evidence type="ECO:0000259" key="4">
    <source>
        <dbReference type="Pfam" id="PF09335"/>
    </source>
</evidence>
<evidence type="ECO:0000256" key="1">
    <source>
        <dbReference type="ARBA" id="ARBA00010792"/>
    </source>
</evidence>
<dbReference type="Pfam" id="PF09335">
    <property type="entry name" value="VTT_dom"/>
    <property type="match status" value="1"/>
</dbReference>
<reference evidence="6" key="1">
    <citation type="journal article" date="2019" name="Int. J. Syst. Evol. Microbiol.">
        <title>The Global Catalogue of Microorganisms (GCM) 10K type strain sequencing project: providing services to taxonomists for standard genome sequencing and annotation.</title>
        <authorList>
            <consortium name="The Broad Institute Genomics Platform"/>
            <consortium name="The Broad Institute Genome Sequencing Center for Infectious Disease"/>
            <person name="Wu L."/>
            <person name="Ma J."/>
        </authorList>
    </citation>
    <scope>NUCLEOTIDE SEQUENCE [LARGE SCALE GENOMIC DNA]</scope>
    <source>
        <strain evidence="6">JCM 9458</strain>
    </source>
</reference>
<evidence type="ECO:0000256" key="3">
    <source>
        <dbReference type="SAM" id="Phobius"/>
    </source>
</evidence>
<sequence length="225" mass="23286">MDLMPLVAPLMTSPLLYPLLVGVSTLDGVLPMIPSEAAILAAGVFAHGGTPSLWIVVVAAALGIFLGDHLAYGLSRSVFGPRLISRFTHVSRAVAAASRQLDRRPTLLIVTSRFLPGGRVTMNAACGTARVPLSRFTPASAIAALAWAAYTAGLGFLGGAAFVESPVLGLALGLGLSFVIGGIAELVRRRSARREVRPEDSPVAGRGLTPPHGPTPGRVREGACH</sequence>
<evidence type="ECO:0000313" key="5">
    <source>
        <dbReference type="EMBL" id="GAA3392315.1"/>
    </source>
</evidence>
<keyword evidence="6" id="KW-1185">Reference proteome</keyword>
<evidence type="ECO:0000313" key="6">
    <source>
        <dbReference type="Proteomes" id="UP001501676"/>
    </source>
</evidence>
<dbReference type="RefSeq" id="WP_345730976.1">
    <property type="nucleotide sequence ID" value="NZ_BAAAYN010000037.1"/>
</dbReference>
<keyword evidence="3" id="KW-0812">Transmembrane</keyword>
<protein>
    <submittedName>
        <fullName evidence="5">DedA family protein</fullName>
    </submittedName>
</protein>
<comment type="similarity">
    <text evidence="1">Belongs to the DedA family.</text>
</comment>
<gene>
    <name evidence="5" type="ORF">GCM10020369_53530</name>
</gene>
<dbReference type="PANTHER" id="PTHR42709">
    <property type="entry name" value="ALKALINE PHOSPHATASE LIKE PROTEIN"/>
    <property type="match status" value="1"/>
</dbReference>
<dbReference type="PANTHER" id="PTHR42709:SF2">
    <property type="entry name" value="INNER MEMBRANE PROTEIN YOHD"/>
    <property type="match status" value="1"/>
</dbReference>
<feature type="domain" description="VTT" evidence="4">
    <location>
        <begin position="33"/>
        <end position="155"/>
    </location>
</feature>
<dbReference type="InterPro" id="IPR032816">
    <property type="entry name" value="VTT_dom"/>
</dbReference>
<feature type="transmembrane region" description="Helical" evidence="3">
    <location>
        <begin position="139"/>
        <end position="162"/>
    </location>
</feature>
<feature type="transmembrane region" description="Helical" evidence="3">
    <location>
        <begin position="53"/>
        <end position="74"/>
    </location>
</feature>
<organism evidence="5 6">
    <name type="scientific">Cryptosporangium minutisporangium</name>
    <dbReference type="NCBI Taxonomy" id="113569"/>
    <lineage>
        <taxon>Bacteria</taxon>
        <taxon>Bacillati</taxon>
        <taxon>Actinomycetota</taxon>
        <taxon>Actinomycetes</taxon>
        <taxon>Cryptosporangiales</taxon>
        <taxon>Cryptosporangiaceae</taxon>
        <taxon>Cryptosporangium</taxon>
    </lineage>
</organism>
<dbReference type="InterPro" id="IPR051311">
    <property type="entry name" value="DedA_domain"/>
</dbReference>